<sequence>MVRAPTWKVEAVSRQRRIRFTPPFGGHTPAERRHEALFRVRRVHGSGRGWSWSHPFRPMALPEEIAGMRRLALRYVGEQGVRHTSLTGRSR</sequence>
<gene>
    <name evidence="1" type="ORF">FOE67_04855</name>
</gene>
<evidence type="ECO:0000313" key="2">
    <source>
        <dbReference type="Proteomes" id="UP000530234"/>
    </source>
</evidence>
<proteinExistence type="predicted"/>
<keyword evidence="2" id="KW-1185">Reference proteome</keyword>
<comment type="caution">
    <text evidence="1">The sequence shown here is derived from an EMBL/GenBank/DDBJ whole genome shotgun (WGS) entry which is preliminary data.</text>
</comment>
<evidence type="ECO:0000313" key="1">
    <source>
        <dbReference type="EMBL" id="MBB0228859.1"/>
    </source>
</evidence>
<dbReference type="RefSeq" id="WP_228473553.1">
    <property type="nucleotide sequence ID" value="NZ_VKHS01000059.1"/>
</dbReference>
<name>A0A7W3T0V8_9ACTN</name>
<dbReference type="AlphaFoldDB" id="A0A7W3T0V8"/>
<dbReference type="EMBL" id="VKHS01000059">
    <property type="protein sequence ID" value="MBB0228859.1"/>
    <property type="molecule type" value="Genomic_DNA"/>
</dbReference>
<protein>
    <submittedName>
        <fullName evidence="1">Uncharacterized protein</fullName>
    </submittedName>
</protein>
<organism evidence="1 2">
    <name type="scientific">Streptomyces calidiresistens</name>
    <dbReference type="NCBI Taxonomy" id="1485586"/>
    <lineage>
        <taxon>Bacteria</taxon>
        <taxon>Bacillati</taxon>
        <taxon>Actinomycetota</taxon>
        <taxon>Actinomycetes</taxon>
        <taxon>Kitasatosporales</taxon>
        <taxon>Streptomycetaceae</taxon>
        <taxon>Streptomyces</taxon>
    </lineage>
</organism>
<accession>A0A7W3T0V8</accession>
<reference evidence="2" key="1">
    <citation type="submission" date="2019-10" db="EMBL/GenBank/DDBJ databases">
        <title>Streptomyces sp. nov., a novel actinobacterium isolated from alkaline environment.</title>
        <authorList>
            <person name="Golinska P."/>
        </authorList>
    </citation>
    <scope>NUCLEOTIDE SEQUENCE [LARGE SCALE GENOMIC DNA]</scope>
    <source>
        <strain evidence="2">DSM 42108</strain>
    </source>
</reference>
<dbReference type="Proteomes" id="UP000530234">
    <property type="component" value="Unassembled WGS sequence"/>
</dbReference>